<sequence>MLRNVFTKTLWDARRSLPAWAIGLAAVSTMYAAFYPSVRKSGNAMLANYPQALREAFNLQDIASPAGYLSSSVFGVLVPLLTVLFAVAAGTRAIAGEEEAGTLDLLLAHPVSRTRVVVQRFAAIAVCLAVLAGAVLLALLAVSGPAELDIPLGNLAAMVTHLALLGLCFAAFALALGAATGRRALVIAASAVVGVVAYLGDTFAPQVEGLEWLREVSPFHYYSGGEPLKHGLQLADAGILLAVSLLLVASGTLAFNRRDIGV</sequence>
<evidence type="ECO:0000313" key="4">
    <source>
        <dbReference type="Proteomes" id="UP000070598"/>
    </source>
</evidence>
<dbReference type="Proteomes" id="UP000070659">
    <property type="component" value="Unassembled WGS sequence"/>
</dbReference>
<feature type="transmembrane region" description="Helical" evidence="1">
    <location>
        <begin position="68"/>
        <end position="89"/>
    </location>
</feature>
<dbReference type="Pfam" id="PF12679">
    <property type="entry name" value="ABC2_membrane_2"/>
    <property type="match status" value="1"/>
</dbReference>
<feature type="transmembrane region" description="Helical" evidence="1">
    <location>
        <begin position="155"/>
        <end position="177"/>
    </location>
</feature>
<evidence type="ECO:0000313" key="5">
    <source>
        <dbReference type="Proteomes" id="UP000070659"/>
    </source>
</evidence>
<reference evidence="3 5" key="1">
    <citation type="submission" date="2015-02" db="EMBL/GenBank/DDBJ databases">
        <title>Physiological reanalysis, assessment of diazotrophy, and genome sequences of multiple isolates of Streptomyces thermoautotrophicus.</title>
        <authorList>
            <person name="MacKellar D.C."/>
            <person name="Lieber L."/>
            <person name="Norman J."/>
            <person name="Bolger A."/>
            <person name="Tobin C."/>
            <person name="Murray J.W."/>
            <person name="Prell J."/>
        </authorList>
    </citation>
    <scope>NUCLEOTIDE SEQUENCE [LARGE SCALE GENOMIC DNA]</scope>
    <source>
        <strain evidence="3 5">UBT1</strain>
    </source>
</reference>
<dbReference type="PANTHER" id="PTHR37305">
    <property type="entry name" value="INTEGRAL MEMBRANE PROTEIN-RELATED"/>
    <property type="match status" value="1"/>
</dbReference>
<feature type="transmembrane region" description="Helical" evidence="1">
    <location>
        <begin position="184"/>
        <end position="204"/>
    </location>
</feature>
<accession>A0A132NDF1</accession>
<dbReference type="AlphaFoldDB" id="A0A132NDF1"/>
<feature type="transmembrane region" description="Helical" evidence="1">
    <location>
        <begin position="121"/>
        <end position="143"/>
    </location>
</feature>
<comment type="caution">
    <text evidence="3">The sequence shown here is derived from an EMBL/GenBank/DDBJ whole genome shotgun (WGS) entry which is preliminary data.</text>
</comment>
<dbReference type="GO" id="GO:0005886">
    <property type="term" value="C:plasma membrane"/>
    <property type="evidence" value="ECO:0007669"/>
    <property type="project" value="UniProtKB-SubCell"/>
</dbReference>
<protein>
    <submittedName>
        <fullName evidence="3">ABC transporter permease</fullName>
    </submittedName>
</protein>
<proteinExistence type="predicted"/>
<keyword evidence="1" id="KW-1133">Transmembrane helix</keyword>
<evidence type="ECO:0000313" key="3">
    <source>
        <dbReference type="EMBL" id="KWX08165.1"/>
    </source>
</evidence>
<evidence type="ECO:0000256" key="1">
    <source>
        <dbReference type="SAM" id="Phobius"/>
    </source>
</evidence>
<organism evidence="3 4">
    <name type="scientific">Carbonactinospora thermoautotrophica</name>
    <dbReference type="NCBI Taxonomy" id="1469144"/>
    <lineage>
        <taxon>Bacteria</taxon>
        <taxon>Bacillati</taxon>
        <taxon>Actinomycetota</taxon>
        <taxon>Actinomycetes</taxon>
        <taxon>Kitasatosporales</taxon>
        <taxon>Carbonactinosporaceae</taxon>
        <taxon>Carbonactinospora</taxon>
    </lineage>
</organism>
<feature type="transmembrane region" description="Helical" evidence="1">
    <location>
        <begin position="20"/>
        <end position="38"/>
    </location>
</feature>
<name>A0A132NDF1_9ACTN</name>
<dbReference type="Proteomes" id="UP000070598">
    <property type="component" value="Unassembled WGS sequence"/>
</dbReference>
<feature type="transmembrane region" description="Helical" evidence="1">
    <location>
        <begin position="237"/>
        <end position="255"/>
    </location>
</feature>
<dbReference type="GO" id="GO:0140359">
    <property type="term" value="F:ABC-type transporter activity"/>
    <property type="evidence" value="ECO:0007669"/>
    <property type="project" value="InterPro"/>
</dbReference>
<dbReference type="PANTHER" id="PTHR37305:SF1">
    <property type="entry name" value="MEMBRANE PROTEIN"/>
    <property type="match status" value="1"/>
</dbReference>
<evidence type="ECO:0000313" key="2">
    <source>
        <dbReference type="EMBL" id="KWX05456.1"/>
    </source>
</evidence>
<keyword evidence="1" id="KW-0812">Transmembrane</keyword>
<reference evidence="4" key="2">
    <citation type="submission" date="2015-02" db="EMBL/GenBank/DDBJ databases">
        <title>Physiological reanalysis, assessment of diazotrophy, and genome sequences of multiple isolates of Streptomyces thermoautotrophicus.</title>
        <authorList>
            <person name="MacKellar D.C."/>
            <person name="Lieber L."/>
            <person name="Norman J."/>
            <person name="Bolger A."/>
            <person name="Tobin C."/>
            <person name="Murray J.W."/>
            <person name="Friesen M."/>
            <person name="Prell J."/>
        </authorList>
    </citation>
    <scope>NUCLEOTIDE SEQUENCE [LARGE SCALE GENOMIC DNA]</scope>
    <source>
        <strain evidence="4">UBT1</strain>
    </source>
</reference>
<dbReference type="RefSeq" id="WP_067067991.1">
    <property type="nucleotide sequence ID" value="NZ_JYIJ01000011.1"/>
</dbReference>
<gene>
    <name evidence="2" type="ORF">TH66_01770</name>
    <name evidence="3" type="ORF">TR74_16170</name>
</gene>
<dbReference type="EMBL" id="JYIJ01000011">
    <property type="protein sequence ID" value="KWX05456.1"/>
    <property type="molecule type" value="Genomic_DNA"/>
</dbReference>
<dbReference type="EMBL" id="JYIK01001005">
    <property type="protein sequence ID" value="KWX08165.1"/>
    <property type="molecule type" value="Genomic_DNA"/>
</dbReference>
<keyword evidence="1" id="KW-0472">Membrane</keyword>